<evidence type="ECO:0000313" key="2">
    <source>
        <dbReference type="EMBL" id="KAJ6239273.1"/>
    </source>
</evidence>
<feature type="compositionally biased region" description="Basic and acidic residues" evidence="1">
    <location>
        <begin position="369"/>
        <end position="378"/>
    </location>
</feature>
<organism evidence="2 3">
    <name type="scientific">Anaeramoeba flamelloides</name>
    <dbReference type="NCBI Taxonomy" id="1746091"/>
    <lineage>
        <taxon>Eukaryota</taxon>
        <taxon>Metamonada</taxon>
        <taxon>Anaeramoebidae</taxon>
        <taxon>Anaeramoeba</taxon>
    </lineage>
</organism>
<name>A0ABQ8Y379_9EUKA</name>
<comment type="caution">
    <text evidence="2">The sequence shown here is derived from an EMBL/GenBank/DDBJ whole genome shotgun (WGS) entry which is preliminary data.</text>
</comment>
<evidence type="ECO:0000313" key="3">
    <source>
        <dbReference type="Proteomes" id="UP001150062"/>
    </source>
</evidence>
<reference evidence="2" key="1">
    <citation type="submission" date="2022-08" db="EMBL/GenBank/DDBJ databases">
        <title>Novel sulfate-reducing endosymbionts in the free-living metamonad Anaeramoeba.</title>
        <authorList>
            <person name="Jerlstrom-Hultqvist J."/>
            <person name="Cepicka I."/>
            <person name="Gallot-Lavallee L."/>
            <person name="Salas-Leiva D."/>
            <person name="Curtis B.A."/>
            <person name="Zahonova K."/>
            <person name="Pipaliya S."/>
            <person name="Dacks J."/>
            <person name="Roger A.J."/>
        </authorList>
    </citation>
    <scope>NUCLEOTIDE SEQUENCE</scope>
    <source>
        <strain evidence="2">Schooner1</strain>
    </source>
</reference>
<feature type="region of interest" description="Disordered" evidence="1">
    <location>
        <begin position="369"/>
        <end position="401"/>
    </location>
</feature>
<dbReference type="Proteomes" id="UP001150062">
    <property type="component" value="Unassembled WGS sequence"/>
</dbReference>
<proteinExistence type="predicted"/>
<dbReference type="EMBL" id="JAOAOG010000226">
    <property type="protein sequence ID" value="KAJ6239273.1"/>
    <property type="molecule type" value="Genomic_DNA"/>
</dbReference>
<evidence type="ECO:0000256" key="1">
    <source>
        <dbReference type="SAM" id="MobiDB-lite"/>
    </source>
</evidence>
<protein>
    <submittedName>
        <fullName evidence="2">Uncharacterized protein</fullName>
    </submittedName>
</protein>
<accession>A0ABQ8Y379</accession>
<gene>
    <name evidence="2" type="ORF">M0813_25155</name>
</gene>
<keyword evidence="3" id="KW-1185">Reference proteome</keyword>
<sequence length="611" mass="70753">MDNSDLKFLNHPLETIDNYSNLNFGVTETQFETNTFESFGLFESQPNNQIENLDTLKDSTTENFFDEFDTFPNLALDHLEEIFVDLDFLQDNNEQFFVGNLDKENGNSNKGIKKEIVRDHCTNLASKKEQKEELSGVTEISLCGSQNENVKPQIEQKKKNCKFTLIKVTKRKTRNKKYKYHNLRSHQNRNPKTKKQVGLNQVTEKANFPIRKRAYSSITEGSHMTNTTGNLCGTGINNKDEIKKCVDNNTSTRKEEINVLESSKKIFKMLTGMIWIATGGATHNSLAFVSQEFVSKISGILGTTLDSKKLFENQLRYLLSNSRRTFVEYILEILLGVLSLSVHPNNKPKVSLSLKKLLREIKSFQLKDKKSPTVDMKAKPGSKLGTKTNLNREQKPKPSLTKSQINKRLDKIYPKIFNEGVLYYWFQKRFAPNLDELLTVDEKTAFYQQYLLPLVKSKFHTLCWTLARELLKRLGPLQKYFQYIDLEYDNNPVNLYSNNRGQKLKLIKAIIIKFGLNNAKYWNDSINDFKKKFSYDSESPSTIFTQFPFNQLTSKAHLLIVNDNQPNSKSFKKRTFATKIQDCQKKINLHWIQKGSVLNGPPQYNWFNEDF</sequence>